<evidence type="ECO:0000313" key="2">
    <source>
        <dbReference type="EMBL" id="MBU8876325.1"/>
    </source>
</evidence>
<name>A0ABS6IPP0_9HYPH</name>
<accession>A0ABS6IPP0</accession>
<comment type="caution">
    <text evidence="2">The sequence shown here is derived from an EMBL/GenBank/DDBJ whole genome shotgun (WGS) entry which is preliminary data.</text>
</comment>
<organism evidence="2 3">
    <name type="scientific">Reyranella humidisoli</name>
    <dbReference type="NCBI Taxonomy" id="2849149"/>
    <lineage>
        <taxon>Bacteria</taxon>
        <taxon>Pseudomonadati</taxon>
        <taxon>Pseudomonadota</taxon>
        <taxon>Alphaproteobacteria</taxon>
        <taxon>Hyphomicrobiales</taxon>
        <taxon>Reyranellaceae</taxon>
        <taxon>Reyranella</taxon>
    </lineage>
</organism>
<proteinExistence type="predicted"/>
<sequence length="147" mass="16113">MSAIVRLVGAFALLLVASAAQAQNKVPSDRVLETLVKASLLTLNDANVTGNYSVLHAKLSKPFRQQFSPEKLKATFREFSQGNADFDIIAAMKPAYDPPPEVDGDGKLVVKGSFPTEPSRLLFELEFIPSDGEWKLIRIHVKLDSNS</sequence>
<dbReference type="Proteomes" id="UP000727907">
    <property type="component" value="Unassembled WGS sequence"/>
</dbReference>
<keyword evidence="1" id="KW-0732">Signal</keyword>
<keyword evidence="3" id="KW-1185">Reference proteome</keyword>
<gene>
    <name evidence="2" type="ORF">KQ910_21305</name>
</gene>
<evidence type="ECO:0000256" key="1">
    <source>
        <dbReference type="SAM" id="SignalP"/>
    </source>
</evidence>
<feature type="chain" id="PRO_5046544444" evidence="1">
    <location>
        <begin position="23"/>
        <end position="147"/>
    </location>
</feature>
<evidence type="ECO:0000313" key="3">
    <source>
        <dbReference type="Proteomes" id="UP000727907"/>
    </source>
</evidence>
<protein>
    <submittedName>
        <fullName evidence="2">Uncharacterized protein</fullName>
    </submittedName>
</protein>
<dbReference type="EMBL" id="JAHOPB010000002">
    <property type="protein sequence ID" value="MBU8876325.1"/>
    <property type="molecule type" value="Genomic_DNA"/>
</dbReference>
<dbReference type="RefSeq" id="WP_216965029.1">
    <property type="nucleotide sequence ID" value="NZ_JAHOPB010000002.1"/>
</dbReference>
<feature type="signal peptide" evidence="1">
    <location>
        <begin position="1"/>
        <end position="22"/>
    </location>
</feature>
<reference evidence="2 3" key="1">
    <citation type="submission" date="2021-06" db="EMBL/GenBank/DDBJ databases">
        <authorList>
            <person name="Lee D.H."/>
        </authorList>
    </citation>
    <scope>NUCLEOTIDE SEQUENCE [LARGE SCALE GENOMIC DNA]</scope>
    <source>
        <strain evidence="2 3">MMS21-HV4-11</strain>
    </source>
</reference>